<dbReference type="EMBL" id="JAGGLJ010000001">
    <property type="protein sequence ID" value="MBP2024588.1"/>
    <property type="molecule type" value="Genomic_DNA"/>
</dbReference>
<dbReference type="InterPro" id="IPR005744">
    <property type="entry name" value="Hy-lIII"/>
</dbReference>
<evidence type="ECO:0000256" key="7">
    <source>
        <dbReference type="SAM" id="Phobius"/>
    </source>
</evidence>
<keyword evidence="5 7" id="KW-1133">Transmembrane helix</keyword>
<feature type="transmembrane region" description="Helical" evidence="7">
    <location>
        <begin position="47"/>
        <end position="68"/>
    </location>
</feature>
<keyword evidence="6 7" id="KW-0472">Membrane</keyword>
<proteinExistence type="inferred from homology"/>
<reference evidence="8 9" key="1">
    <citation type="submission" date="2021-03" db="EMBL/GenBank/DDBJ databases">
        <title>Genomic Encyclopedia of Type Strains, Phase IV (KMG-IV): sequencing the most valuable type-strain genomes for metagenomic binning, comparative biology and taxonomic classification.</title>
        <authorList>
            <person name="Goeker M."/>
        </authorList>
    </citation>
    <scope>NUCLEOTIDE SEQUENCE [LARGE SCALE GENOMIC DNA]</scope>
    <source>
        <strain evidence="8 9">DSM 27563</strain>
    </source>
</reference>
<evidence type="ECO:0000256" key="3">
    <source>
        <dbReference type="ARBA" id="ARBA00022475"/>
    </source>
</evidence>
<keyword evidence="9" id="KW-1185">Reference proteome</keyword>
<keyword evidence="3" id="KW-1003">Cell membrane</keyword>
<comment type="similarity">
    <text evidence="2">Belongs to the UPF0073 (Hly-III) family.</text>
</comment>
<name>A0ABS4K9Y6_9FIRM</name>
<gene>
    <name evidence="8" type="ORF">J2Z71_000103</name>
</gene>
<evidence type="ECO:0000313" key="9">
    <source>
        <dbReference type="Proteomes" id="UP001519306"/>
    </source>
</evidence>
<evidence type="ECO:0000256" key="1">
    <source>
        <dbReference type="ARBA" id="ARBA00004651"/>
    </source>
</evidence>
<dbReference type="Proteomes" id="UP001519306">
    <property type="component" value="Unassembled WGS sequence"/>
</dbReference>
<accession>A0ABS4K9Y6</accession>
<feature type="transmembrane region" description="Helical" evidence="7">
    <location>
        <begin position="12"/>
        <end position="35"/>
    </location>
</feature>
<protein>
    <submittedName>
        <fullName evidence="8">Hemolysin III</fullName>
    </submittedName>
</protein>
<dbReference type="InterPro" id="IPR004254">
    <property type="entry name" value="AdipoR/HlyIII-related"/>
</dbReference>
<dbReference type="PANTHER" id="PTHR20855:SF3">
    <property type="entry name" value="LD03007P"/>
    <property type="match status" value="1"/>
</dbReference>
<feature type="transmembrane region" description="Helical" evidence="7">
    <location>
        <begin position="80"/>
        <end position="102"/>
    </location>
</feature>
<evidence type="ECO:0000256" key="2">
    <source>
        <dbReference type="ARBA" id="ARBA00008488"/>
    </source>
</evidence>
<feature type="transmembrane region" description="Helical" evidence="7">
    <location>
        <begin position="166"/>
        <end position="183"/>
    </location>
</feature>
<evidence type="ECO:0000313" key="8">
    <source>
        <dbReference type="EMBL" id="MBP2024588.1"/>
    </source>
</evidence>
<feature type="transmembrane region" description="Helical" evidence="7">
    <location>
        <begin position="190"/>
        <end position="211"/>
    </location>
</feature>
<feature type="transmembrane region" description="Helical" evidence="7">
    <location>
        <begin position="108"/>
        <end position="128"/>
    </location>
</feature>
<organism evidence="8 9">
    <name type="scientific">Peptoniphilus stercorisuis</name>
    <dbReference type="NCBI Taxonomy" id="1436965"/>
    <lineage>
        <taxon>Bacteria</taxon>
        <taxon>Bacillati</taxon>
        <taxon>Bacillota</taxon>
        <taxon>Tissierellia</taxon>
        <taxon>Tissierellales</taxon>
        <taxon>Peptoniphilaceae</taxon>
        <taxon>Peptoniphilus</taxon>
    </lineage>
</organism>
<evidence type="ECO:0000256" key="6">
    <source>
        <dbReference type="ARBA" id="ARBA00023136"/>
    </source>
</evidence>
<dbReference type="Pfam" id="PF03006">
    <property type="entry name" value="HlyIII"/>
    <property type="match status" value="1"/>
</dbReference>
<evidence type="ECO:0000256" key="5">
    <source>
        <dbReference type="ARBA" id="ARBA00022989"/>
    </source>
</evidence>
<comment type="subcellular location">
    <subcellularLocation>
        <location evidence="1">Cell membrane</location>
        <topology evidence="1">Multi-pass membrane protein</topology>
    </subcellularLocation>
</comment>
<dbReference type="RefSeq" id="WP_210059892.1">
    <property type="nucleotide sequence ID" value="NZ_JAGGLJ010000001.1"/>
</dbReference>
<dbReference type="PANTHER" id="PTHR20855">
    <property type="entry name" value="ADIPOR/PROGESTIN RECEPTOR-RELATED"/>
    <property type="match status" value="1"/>
</dbReference>
<comment type="caution">
    <text evidence="8">The sequence shown here is derived from an EMBL/GenBank/DDBJ whole genome shotgun (WGS) entry which is preliminary data.</text>
</comment>
<sequence length="214" mass="24565">MKNLDKKNILVEILNSITHGIGVILGIVFLIIMIVQSSKMHSGLSVASFAIYGSFFIFMFLASTIYHATTFTRFKNFFRIFDHSSIFFFIAGSYTPIIINILSGKERIISISLIWAIALMGFLFKIFTYGKYDKYIKVSVLLYIAMGWLAIFLIRPMILYTSFKCVLMIVLGGILYTVGTYFYKQKSSQYSHVIWHCFVLMAAVFQFIGIYDLI</sequence>
<keyword evidence="4 7" id="KW-0812">Transmembrane</keyword>
<feature type="transmembrane region" description="Helical" evidence="7">
    <location>
        <begin position="140"/>
        <end position="160"/>
    </location>
</feature>
<dbReference type="NCBIfam" id="TIGR01065">
    <property type="entry name" value="hlyIII"/>
    <property type="match status" value="1"/>
</dbReference>
<evidence type="ECO:0000256" key="4">
    <source>
        <dbReference type="ARBA" id="ARBA00022692"/>
    </source>
</evidence>